<reference evidence="1 2" key="1">
    <citation type="submission" date="2024-01" db="EMBL/GenBank/DDBJ databases">
        <title>Genome assemblies of Stephania.</title>
        <authorList>
            <person name="Yang L."/>
        </authorList>
    </citation>
    <scope>NUCLEOTIDE SEQUENCE [LARGE SCALE GENOMIC DNA]</scope>
    <source>
        <strain evidence="1">JXDWG</strain>
        <tissue evidence="1">Leaf</tissue>
    </source>
</reference>
<keyword evidence="2" id="KW-1185">Reference proteome</keyword>
<evidence type="ECO:0000313" key="1">
    <source>
        <dbReference type="EMBL" id="KAK9166391.1"/>
    </source>
</evidence>
<gene>
    <name evidence="1" type="ORF">Scep_001582</name>
</gene>
<dbReference type="Proteomes" id="UP001419268">
    <property type="component" value="Unassembled WGS sequence"/>
</dbReference>
<proteinExistence type="predicted"/>
<protein>
    <submittedName>
        <fullName evidence="1">Uncharacterized protein</fullName>
    </submittedName>
</protein>
<sequence length="61" mass="7143">MVTFTLYEYFSNIIACTSLSLHIYWSCIHGHERKEAFEGPIVFIGYMCGRMNIVGLYDWSQ</sequence>
<organism evidence="1 2">
    <name type="scientific">Stephania cephalantha</name>
    <dbReference type="NCBI Taxonomy" id="152367"/>
    <lineage>
        <taxon>Eukaryota</taxon>
        <taxon>Viridiplantae</taxon>
        <taxon>Streptophyta</taxon>
        <taxon>Embryophyta</taxon>
        <taxon>Tracheophyta</taxon>
        <taxon>Spermatophyta</taxon>
        <taxon>Magnoliopsida</taxon>
        <taxon>Ranunculales</taxon>
        <taxon>Menispermaceae</taxon>
        <taxon>Menispermoideae</taxon>
        <taxon>Cissampelideae</taxon>
        <taxon>Stephania</taxon>
    </lineage>
</organism>
<accession>A0AAP0Q7W3</accession>
<dbReference type="AlphaFoldDB" id="A0AAP0Q7W3"/>
<evidence type="ECO:0000313" key="2">
    <source>
        <dbReference type="Proteomes" id="UP001419268"/>
    </source>
</evidence>
<dbReference type="EMBL" id="JBBNAG010000001">
    <property type="protein sequence ID" value="KAK9166391.1"/>
    <property type="molecule type" value="Genomic_DNA"/>
</dbReference>
<comment type="caution">
    <text evidence="1">The sequence shown here is derived from an EMBL/GenBank/DDBJ whole genome shotgun (WGS) entry which is preliminary data.</text>
</comment>
<name>A0AAP0Q7W3_9MAGN</name>